<dbReference type="AlphaFoldDB" id="A0A165BGB6"/>
<keyword evidence="3" id="KW-1185">Reference proteome</keyword>
<protein>
    <submittedName>
        <fullName evidence="2">Uncharacterized protein</fullName>
    </submittedName>
</protein>
<feature type="region of interest" description="Disordered" evidence="1">
    <location>
        <begin position="1"/>
        <end position="32"/>
    </location>
</feature>
<reference evidence="2 3" key="1">
    <citation type="journal article" date="2016" name="Mol. Biol. Evol.">
        <title>Comparative Genomics of Early-Diverging Mushroom-Forming Fungi Provides Insights into the Origins of Lignocellulose Decay Capabilities.</title>
        <authorList>
            <person name="Nagy L.G."/>
            <person name="Riley R."/>
            <person name="Tritt A."/>
            <person name="Adam C."/>
            <person name="Daum C."/>
            <person name="Floudas D."/>
            <person name="Sun H."/>
            <person name="Yadav J.S."/>
            <person name="Pangilinan J."/>
            <person name="Larsson K.H."/>
            <person name="Matsuura K."/>
            <person name="Barry K."/>
            <person name="Labutti K."/>
            <person name="Kuo R."/>
            <person name="Ohm R.A."/>
            <person name="Bhattacharya S.S."/>
            <person name="Shirouzu T."/>
            <person name="Yoshinaga Y."/>
            <person name="Martin F.M."/>
            <person name="Grigoriev I.V."/>
            <person name="Hibbett D.S."/>
        </authorList>
    </citation>
    <scope>NUCLEOTIDE SEQUENCE [LARGE SCALE GENOMIC DNA]</scope>
    <source>
        <strain evidence="2 3">HHB12029</strain>
    </source>
</reference>
<accession>A0A165BGB6</accession>
<evidence type="ECO:0000313" key="3">
    <source>
        <dbReference type="Proteomes" id="UP000077266"/>
    </source>
</evidence>
<organism evidence="2 3">
    <name type="scientific">Exidia glandulosa HHB12029</name>
    <dbReference type="NCBI Taxonomy" id="1314781"/>
    <lineage>
        <taxon>Eukaryota</taxon>
        <taxon>Fungi</taxon>
        <taxon>Dikarya</taxon>
        <taxon>Basidiomycota</taxon>
        <taxon>Agaricomycotina</taxon>
        <taxon>Agaricomycetes</taxon>
        <taxon>Auriculariales</taxon>
        <taxon>Exidiaceae</taxon>
        <taxon>Exidia</taxon>
    </lineage>
</organism>
<proteinExistence type="predicted"/>
<evidence type="ECO:0000256" key="1">
    <source>
        <dbReference type="SAM" id="MobiDB-lite"/>
    </source>
</evidence>
<dbReference type="Proteomes" id="UP000077266">
    <property type="component" value="Unassembled WGS sequence"/>
</dbReference>
<name>A0A165BGB6_EXIGL</name>
<dbReference type="EMBL" id="KV426466">
    <property type="protein sequence ID" value="KZV80585.1"/>
    <property type="molecule type" value="Genomic_DNA"/>
</dbReference>
<sequence>MSSDDEGDKRSKKKRKGGVPGPKSVLPKAFEEWAKPRLRAATDAKKRDQAGGVGGANSEFNKLLHYYMQELESENFGQLDYPGRPEVNSKGQKVDEKKLREMHMDWFRNKMKPSGTRVLKEFEKGGTSLENPLRATSAQEMWAAVEENRKVLNARVWEQLEADGHERKKGVHPPQYIGARKRILKQMFEELSESSRKEWEDVAVKTAAEEATSLSNAGAVERRQAGFMAELDEWLAKKMPGMGDVFAISVMVGYVGQQNRQAVMKSWSGDSDPLVPRFSRTTHWQKCEDGSQAWVNERTKGRVLPRLEYLEGSYTEVEELMVRRKALKLYLERMWDLAVGEAVLAQSDTAREDFWKQVKTNPDDFVHRSRLPHGTTFHDPTLMVRGNFYSLYNHVRNSLAANTEVEFENRWEYLQEAILRQRAVLRARRADAERSAVSYMCSCDWKLTVDAQV</sequence>
<dbReference type="InParanoid" id="A0A165BGB6"/>
<evidence type="ECO:0000313" key="2">
    <source>
        <dbReference type="EMBL" id="KZV80585.1"/>
    </source>
</evidence>
<gene>
    <name evidence="2" type="ORF">EXIGLDRAFT_780760</name>
</gene>